<dbReference type="SUPFAM" id="SSF53092">
    <property type="entry name" value="Creatinase/prolidase N-terminal domain"/>
    <property type="match status" value="1"/>
</dbReference>
<proteinExistence type="predicted"/>
<gene>
    <name evidence="3" type="ORF">BVG79_01288</name>
</gene>
<dbReference type="InterPro" id="IPR050659">
    <property type="entry name" value="Peptidase_M24B"/>
</dbReference>
<dbReference type="EMBL" id="CP019937">
    <property type="protein sequence ID" value="ARO14634.1"/>
    <property type="molecule type" value="Genomic_DNA"/>
</dbReference>
<dbReference type="RefSeq" id="WP_085786147.1">
    <property type="nucleotide sequence ID" value="NZ_CP019937.1"/>
</dbReference>
<dbReference type="PANTHER" id="PTHR46112:SF2">
    <property type="entry name" value="XAA-PRO AMINOPEPTIDASE P-RELATED"/>
    <property type="match status" value="1"/>
</dbReference>
<dbReference type="Proteomes" id="UP000242447">
    <property type="component" value="Chromosome"/>
</dbReference>
<dbReference type="Pfam" id="PF00557">
    <property type="entry name" value="Peptidase_M24"/>
    <property type="match status" value="1"/>
</dbReference>
<dbReference type="Gene3D" id="3.40.350.10">
    <property type="entry name" value="Creatinase/prolidase N-terminal domain"/>
    <property type="match status" value="1"/>
</dbReference>
<reference evidence="3 4" key="1">
    <citation type="submission" date="2017-02" db="EMBL/GenBank/DDBJ databases">
        <title>Ketogulonicigenium robustum SPU B003 Genome sequencing and assembly.</title>
        <authorList>
            <person name="Li Y."/>
            <person name="Liu L."/>
            <person name="Wang C."/>
            <person name="Zhang M."/>
            <person name="Zhang T."/>
            <person name="Zhang Y."/>
        </authorList>
    </citation>
    <scope>NUCLEOTIDE SEQUENCE [LARGE SCALE GENOMIC DNA]</scope>
    <source>
        <strain evidence="3 4">SPU_B003</strain>
    </source>
</reference>
<name>A0A1W6NZJ9_9RHOB</name>
<dbReference type="PANTHER" id="PTHR46112">
    <property type="entry name" value="AMINOPEPTIDASE"/>
    <property type="match status" value="1"/>
</dbReference>
<keyword evidence="4" id="KW-1185">Reference proteome</keyword>
<dbReference type="KEGG" id="kro:BVG79_01288"/>
<organism evidence="3 4">
    <name type="scientific">Ketogulonicigenium robustum</name>
    <dbReference type="NCBI Taxonomy" id="92947"/>
    <lineage>
        <taxon>Bacteria</taxon>
        <taxon>Pseudomonadati</taxon>
        <taxon>Pseudomonadota</taxon>
        <taxon>Alphaproteobacteria</taxon>
        <taxon>Rhodobacterales</taxon>
        <taxon>Roseobacteraceae</taxon>
        <taxon>Ketogulonicigenium</taxon>
    </lineage>
</organism>
<feature type="domain" description="Creatinase N-terminal" evidence="2">
    <location>
        <begin position="18"/>
        <end position="146"/>
    </location>
</feature>
<protein>
    <submittedName>
        <fullName evidence="3">Proline dipeptidase</fullName>
    </submittedName>
</protein>
<dbReference type="InterPro" id="IPR000587">
    <property type="entry name" value="Creatinase_N"/>
</dbReference>
<dbReference type="AlphaFoldDB" id="A0A1W6NZJ9"/>
<dbReference type="InterPro" id="IPR036005">
    <property type="entry name" value="Creatinase/aminopeptidase-like"/>
</dbReference>
<dbReference type="Pfam" id="PF01321">
    <property type="entry name" value="Creatinase_N"/>
    <property type="match status" value="1"/>
</dbReference>
<dbReference type="SUPFAM" id="SSF55920">
    <property type="entry name" value="Creatinase/aminopeptidase"/>
    <property type="match status" value="1"/>
</dbReference>
<feature type="domain" description="Peptidase M24" evidence="1">
    <location>
        <begin position="155"/>
        <end position="370"/>
    </location>
</feature>
<evidence type="ECO:0000313" key="4">
    <source>
        <dbReference type="Proteomes" id="UP000242447"/>
    </source>
</evidence>
<evidence type="ECO:0000259" key="2">
    <source>
        <dbReference type="Pfam" id="PF01321"/>
    </source>
</evidence>
<dbReference type="InterPro" id="IPR000994">
    <property type="entry name" value="Pept_M24"/>
</dbReference>
<dbReference type="Gene3D" id="3.90.230.10">
    <property type="entry name" value="Creatinase/methionine aminopeptidase superfamily"/>
    <property type="match status" value="1"/>
</dbReference>
<sequence length="390" mass="42144">MTFRQTLDIAFYDRVHADLRRRMAVAGIDLLLLDSADDVIYTTGFSHYPTERPVIFALTADRALLLLPQLEVTHAAHQKIAAEPVVYFEFPGVDRPLDVLSRALPMQGGMVAHSLGMSVGRAAQVAAAFAPAQVVATDLVVRARMIKYPEEIVLHREAARLSDAMVEAGVELIRDALRAGRALPSEIEIESHVSRTAIAMMHAEHEDVMLVTGLASGLVYSGTRSAFPHAMPTHNPVARGESIILSLGCRVGGRAAESERTFFIGEPTAAQAEHYSWAFDAQAIATSGLRAGNTCAAADHAALQHIRDLGKGQHLLHRSGHGMGVMFHEPPWVEEGDPTVLETGMICSSEPSITIPEFAGYRIADTVLVGADGPDSLTHYPRAIDQIIIT</sequence>
<evidence type="ECO:0000313" key="3">
    <source>
        <dbReference type="EMBL" id="ARO14634.1"/>
    </source>
</evidence>
<evidence type="ECO:0000259" key="1">
    <source>
        <dbReference type="Pfam" id="PF00557"/>
    </source>
</evidence>
<dbReference type="STRING" id="92947.BVG79_01288"/>
<dbReference type="OrthoDB" id="9806388at2"/>
<dbReference type="InterPro" id="IPR029149">
    <property type="entry name" value="Creatin/AminoP/Spt16_N"/>
</dbReference>
<accession>A0A1W6NZJ9</accession>